<feature type="compositionally biased region" description="Basic residues" evidence="1">
    <location>
        <begin position="48"/>
        <end position="61"/>
    </location>
</feature>
<dbReference type="AlphaFoldDB" id="A0A8R1ISU9"/>
<feature type="region of interest" description="Disordered" evidence="1">
    <location>
        <begin position="41"/>
        <end position="104"/>
    </location>
</feature>
<name>A0A8R1ISU9_CAEJA</name>
<organism evidence="2 3">
    <name type="scientific">Caenorhabditis japonica</name>
    <dbReference type="NCBI Taxonomy" id="281687"/>
    <lineage>
        <taxon>Eukaryota</taxon>
        <taxon>Metazoa</taxon>
        <taxon>Ecdysozoa</taxon>
        <taxon>Nematoda</taxon>
        <taxon>Chromadorea</taxon>
        <taxon>Rhabditida</taxon>
        <taxon>Rhabditina</taxon>
        <taxon>Rhabditomorpha</taxon>
        <taxon>Rhabditoidea</taxon>
        <taxon>Rhabditidae</taxon>
        <taxon>Peloderinae</taxon>
        <taxon>Caenorhabditis</taxon>
    </lineage>
</organism>
<protein>
    <submittedName>
        <fullName evidence="2">Uncharacterized protein</fullName>
    </submittedName>
</protein>
<dbReference type="Proteomes" id="UP000005237">
    <property type="component" value="Unassembled WGS sequence"/>
</dbReference>
<reference evidence="3" key="1">
    <citation type="submission" date="2010-08" db="EMBL/GenBank/DDBJ databases">
        <authorList>
            <consortium name="Caenorhabditis japonica Sequencing Consortium"/>
            <person name="Wilson R.K."/>
        </authorList>
    </citation>
    <scope>NUCLEOTIDE SEQUENCE [LARGE SCALE GENOMIC DNA]</scope>
    <source>
        <strain evidence="3">DF5081</strain>
    </source>
</reference>
<reference evidence="2" key="2">
    <citation type="submission" date="2022-06" db="UniProtKB">
        <authorList>
            <consortium name="EnsemblMetazoa"/>
        </authorList>
    </citation>
    <scope>IDENTIFICATION</scope>
    <source>
        <strain evidence="2">DF5081</strain>
    </source>
</reference>
<accession>A0A8R1ISU9</accession>
<feature type="compositionally biased region" description="Basic and acidic residues" evidence="1">
    <location>
        <begin position="88"/>
        <end position="104"/>
    </location>
</feature>
<keyword evidence="3" id="KW-1185">Reference proteome</keyword>
<evidence type="ECO:0000313" key="2">
    <source>
        <dbReference type="EnsemblMetazoa" id="CJA40160.1"/>
    </source>
</evidence>
<sequence>MVTQRSANTLQSHRKCIWIQLGRSVTARILGCFVWFAVTTEEEDGQKGKGKAAGRARKKKEKKGERRPRWLRKKRRVSGMDGACGGWGEEKKKERESPSSRRTL</sequence>
<evidence type="ECO:0000256" key="1">
    <source>
        <dbReference type="SAM" id="MobiDB-lite"/>
    </source>
</evidence>
<proteinExistence type="predicted"/>
<dbReference type="EnsemblMetazoa" id="CJA40160.1">
    <property type="protein sequence ID" value="CJA40160.1"/>
    <property type="gene ID" value="WBGene00216008"/>
</dbReference>
<evidence type="ECO:0000313" key="3">
    <source>
        <dbReference type="Proteomes" id="UP000005237"/>
    </source>
</evidence>